<evidence type="ECO:0000259" key="4">
    <source>
        <dbReference type="PROSITE" id="PS50949"/>
    </source>
</evidence>
<proteinExistence type="predicted"/>
<dbReference type="SUPFAM" id="SSF46785">
    <property type="entry name" value="Winged helix' DNA-binding domain"/>
    <property type="match status" value="1"/>
</dbReference>
<dbReference type="Gene3D" id="1.20.120.530">
    <property type="entry name" value="GntR ligand-binding domain-like"/>
    <property type="match status" value="1"/>
</dbReference>
<dbReference type="InterPro" id="IPR036388">
    <property type="entry name" value="WH-like_DNA-bd_sf"/>
</dbReference>
<dbReference type="RefSeq" id="WP_059084966.1">
    <property type="nucleotide sequence ID" value="NZ_BCMM01000077.1"/>
</dbReference>
<dbReference type="SMART" id="SM00345">
    <property type="entry name" value="HTH_GNTR"/>
    <property type="match status" value="1"/>
</dbReference>
<dbReference type="SUPFAM" id="SSF48008">
    <property type="entry name" value="GntR ligand-binding domain-like"/>
    <property type="match status" value="1"/>
</dbReference>
<dbReference type="SMART" id="SM00895">
    <property type="entry name" value="FCD"/>
    <property type="match status" value="1"/>
</dbReference>
<dbReference type="InterPro" id="IPR036390">
    <property type="entry name" value="WH_DNA-bd_sf"/>
</dbReference>
<evidence type="ECO:0000256" key="1">
    <source>
        <dbReference type="ARBA" id="ARBA00023015"/>
    </source>
</evidence>
<evidence type="ECO:0000313" key="6">
    <source>
        <dbReference type="Proteomes" id="UP000067448"/>
    </source>
</evidence>
<dbReference type="GO" id="GO:0003700">
    <property type="term" value="F:DNA-binding transcription factor activity"/>
    <property type="evidence" value="ECO:0007669"/>
    <property type="project" value="InterPro"/>
</dbReference>
<evidence type="ECO:0000256" key="3">
    <source>
        <dbReference type="ARBA" id="ARBA00023163"/>
    </source>
</evidence>
<comment type="caution">
    <text evidence="5">The sequence shown here is derived from an EMBL/GenBank/DDBJ whole genome shotgun (WGS) entry which is preliminary data.</text>
</comment>
<dbReference type="Proteomes" id="UP000067448">
    <property type="component" value="Unassembled WGS sequence"/>
</dbReference>
<dbReference type="PANTHER" id="PTHR43537:SF45">
    <property type="entry name" value="GNTR FAMILY REGULATORY PROTEIN"/>
    <property type="match status" value="1"/>
</dbReference>
<dbReference type="Gene3D" id="1.10.10.10">
    <property type="entry name" value="Winged helix-like DNA-binding domain superfamily/Winged helix DNA-binding domain"/>
    <property type="match status" value="1"/>
</dbReference>
<dbReference type="GO" id="GO:0003677">
    <property type="term" value="F:DNA binding"/>
    <property type="evidence" value="ECO:0007669"/>
    <property type="project" value="UniProtKB-KW"/>
</dbReference>
<dbReference type="InterPro" id="IPR008920">
    <property type="entry name" value="TF_FadR/GntR_C"/>
</dbReference>
<accession>A0A100JYJ9</accession>
<dbReference type="PRINTS" id="PR00035">
    <property type="entry name" value="HTHGNTR"/>
</dbReference>
<gene>
    <name evidence="5" type="primary">ydfH_7</name>
    <name evidence="5" type="ORF">SsS58_08515</name>
</gene>
<dbReference type="Pfam" id="PF00392">
    <property type="entry name" value="GntR"/>
    <property type="match status" value="1"/>
</dbReference>
<keyword evidence="1" id="KW-0805">Transcription regulation</keyword>
<feature type="domain" description="HTH gntR-type" evidence="4">
    <location>
        <begin position="12"/>
        <end position="79"/>
    </location>
</feature>
<evidence type="ECO:0000313" key="5">
    <source>
        <dbReference type="EMBL" id="GAQ68056.1"/>
    </source>
</evidence>
<organism evidence="5 6">
    <name type="scientific">Streptomyces scabiei</name>
    <dbReference type="NCBI Taxonomy" id="1930"/>
    <lineage>
        <taxon>Bacteria</taxon>
        <taxon>Bacillati</taxon>
        <taxon>Actinomycetota</taxon>
        <taxon>Actinomycetes</taxon>
        <taxon>Kitasatosporales</taxon>
        <taxon>Streptomycetaceae</taxon>
        <taxon>Streptomyces</taxon>
    </lineage>
</organism>
<dbReference type="PROSITE" id="PS50949">
    <property type="entry name" value="HTH_GNTR"/>
    <property type="match status" value="1"/>
</dbReference>
<dbReference type="OrthoDB" id="8664638at2"/>
<protein>
    <submittedName>
        <fullName evidence="5">Putative HTH-type transcriptional regulator</fullName>
    </submittedName>
</protein>
<keyword evidence="3" id="KW-0804">Transcription</keyword>
<reference evidence="6" key="3">
    <citation type="submission" date="2016-02" db="EMBL/GenBank/DDBJ databases">
        <title>Draft genome of pathogenic Streptomyces sp. in Japan.</title>
        <authorList>
            <person name="Tomihama T."/>
            <person name="Ikenaga M."/>
            <person name="Sakai M."/>
            <person name="Okubo T."/>
            <person name="Ikeda S."/>
        </authorList>
    </citation>
    <scope>NUCLEOTIDE SEQUENCE [LARGE SCALE GENOMIC DNA]</scope>
    <source>
        <strain evidence="6">S58</strain>
    </source>
</reference>
<keyword evidence="2" id="KW-0238">DNA-binding</keyword>
<dbReference type="CDD" id="cd07377">
    <property type="entry name" value="WHTH_GntR"/>
    <property type="match status" value="1"/>
</dbReference>
<dbReference type="InterPro" id="IPR000524">
    <property type="entry name" value="Tscrpt_reg_HTH_GntR"/>
</dbReference>
<dbReference type="InterPro" id="IPR011711">
    <property type="entry name" value="GntR_C"/>
</dbReference>
<dbReference type="PANTHER" id="PTHR43537">
    <property type="entry name" value="TRANSCRIPTIONAL REGULATOR, GNTR FAMILY"/>
    <property type="match status" value="1"/>
</dbReference>
<dbReference type="AlphaFoldDB" id="A0A100JYJ9"/>
<dbReference type="EMBL" id="BCMM01000077">
    <property type="protein sequence ID" value="GAQ68056.1"/>
    <property type="molecule type" value="Genomic_DNA"/>
</dbReference>
<evidence type="ECO:0000256" key="2">
    <source>
        <dbReference type="ARBA" id="ARBA00023125"/>
    </source>
</evidence>
<sequence>MDHKFEWQEQRTTTPDGVYRTLRAAILNGTVRPGGQLREAHIASDLGISRSPLREALTKLEEEGLVVKFPYRGAFVVEVSAHEVAEIDSVRLHVEPYAAELSAEALRGPERPQLLQTVEDLRRAMEEDDIPASIDAHLRFHRLFYELSGHGVLQSLWTGWETRLRLHLSVDHRTYSRNPQQLVVEHERLAAVALEGDTEAFRRELAAHFPMGLGARKPNPDERAPRHA</sequence>
<reference evidence="5 6" key="2">
    <citation type="journal article" date="2016" name="Genome Announc.">
        <title>Draft Genome Sequences of Streptomyces scabiei S58, Streptomyces turgidiscabies T45, and Streptomyces acidiscabies a10, the Pathogens of Potato Common Scab, Isolated in Japan.</title>
        <authorList>
            <person name="Tomihama T."/>
            <person name="Nishi Y."/>
            <person name="Sakai M."/>
            <person name="Ikenaga M."/>
            <person name="Okubo T."/>
            <person name="Ikeda S."/>
        </authorList>
    </citation>
    <scope>NUCLEOTIDE SEQUENCE [LARGE SCALE GENOMIC DNA]</scope>
    <source>
        <strain evidence="5 6">S58</strain>
    </source>
</reference>
<name>A0A100JYJ9_STRSC</name>
<dbReference type="Pfam" id="PF07729">
    <property type="entry name" value="FCD"/>
    <property type="match status" value="1"/>
</dbReference>
<reference evidence="6" key="1">
    <citation type="submission" date="2015-11" db="EMBL/GenBank/DDBJ databases">
        <authorList>
            <consortium name="Cross-ministerial Strategic Innovation Promotion Program (SIP) consortium"/>
            <person name="Tomihama T."/>
            <person name="Ikenaga M."/>
            <person name="Sakai M."/>
            <person name="Okubo T."/>
            <person name="Ikeda S."/>
        </authorList>
    </citation>
    <scope>NUCLEOTIDE SEQUENCE [LARGE SCALE GENOMIC DNA]</scope>
    <source>
        <strain evidence="6">S58</strain>
    </source>
</reference>